<organism evidence="1 2">
    <name type="scientific">Rhizophagus irregularis</name>
    <dbReference type="NCBI Taxonomy" id="588596"/>
    <lineage>
        <taxon>Eukaryota</taxon>
        <taxon>Fungi</taxon>
        <taxon>Fungi incertae sedis</taxon>
        <taxon>Mucoromycota</taxon>
        <taxon>Glomeromycotina</taxon>
        <taxon>Glomeromycetes</taxon>
        <taxon>Glomerales</taxon>
        <taxon>Glomeraceae</taxon>
        <taxon>Rhizophagus</taxon>
    </lineage>
</organism>
<accession>A0A2N0PBG2</accession>
<reference evidence="1 2" key="2">
    <citation type="submission" date="2017-09" db="EMBL/GenBank/DDBJ databases">
        <title>Extensive intraspecific genome diversity in a model arbuscular mycorrhizal fungus.</title>
        <authorList>
            <person name="Chen E.C."/>
            <person name="Morin E."/>
            <person name="Beaudet D."/>
            <person name="Noel J."/>
            <person name="Ndikumana S."/>
            <person name="Charron P."/>
            <person name="St-Onge C."/>
            <person name="Giorgi J."/>
            <person name="Grigoriev I.V."/>
            <person name="Roux C."/>
            <person name="Martin F.M."/>
            <person name="Corradi N."/>
        </authorList>
    </citation>
    <scope>NUCLEOTIDE SEQUENCE [LARGE SCALE GENOMIC DNA]</scope>
    <source>
        <strain evidence="1 2">A5</strain>
    </source>
</reference>
<dbReference type="EMBL" id="LLXJ01001054">
    <property type="protein sequence ID" value="PKC04166.1"/>
    <property type="molecule type" value="Genomic_DNA"/>
</dbReference>
<reference evidence="1 2" key="1">
    <citation type="submission" date="2016-04" db="EMBL/GenBank/DDBJ databases">
        <title>Genome analyses suggest a sexual origin of heterokaryosis in a supposedly ancient asexual fungus.</title>
        <authorList>
            <person name="Ropars J."/>
            <person name="Sedzielewska K."/>
            <person name="Noel J."/>
            <person name="Charron P."/>
            <person name="Farinelli L."/>
            <person name="Marton T."/>
            <person name="Kruger M."/>
            <person name="Pelin A."/>
            <person name="Brachmann A."/>
            <person name="Corradi N."/>
        </authorList>
    </citation>
    <scope>NUCLEOTIDE SEQUENCE [LARGE SCALE GENOMIC DNA]</scope>
    <source>
        <strain evidence="1 2">A5</strain>
    </source>
</reference>
<dbReference type="AlphaFoldDB" id="A0A2N0PBG2"/>
<comment type="caution">
    <text evidence="1">The sequence shown here is derived from an EMBL/GenBank/DDBJ whole genome shotgun (WGS) entry which is preliminary data.</text>
</comment>
<gene>
    <name evidence="1" type="ORF">RhiirA5_379599</name>
</gene>
<dbReference type="Proteomes" id="UP000232722">
    <property type="component" value="Unassembled WGS sequence"/>
</dbReference>
<evidence type="ECO:0000313" key="1">
    <source>
        <dbReference type="EMBL" id="PKC04166.1"/>
    </source>
</evidence>
<proteinExistence type="predicted"/>
<evidence type="ECO:0000313" key="2">
    <source>
        <dbReference type="Proteomes" id="UP000232722"/>
    </source>
</evidence>
<protein>
    <submittedName>
        <fullName evidence="1">Uncharacterized protein</fullName>
    </submittedName>
</protein>
<name>A0A2N0PBG2_9GLOM</name>
<sequence>MIFFEGLTAKLKVEELDFELCVWLGLSAERNLILKSHALHEKCSRIKWVKGFFDGPNPIKPPDENKPLYSSILVSGFLSLLVLFISDTFAACNANIASDCDCKPENIKGCDAKGITVGAIANLFEDKFRVYPEKNVSGPQV</sequence>